<comment type="caution">
    <text evidence="1">The sequence shown here is derived from an EMBL/GenBank/DDBJ whole genome shotgun (WGS) entry which is preliminary data.</text>
</comment>
<name>A0ACB8B893_9AGAM</name>
<dbReference type="Proteomes" id="UP000790709">
    <property type="component" value="Unassembled WGS sequence"/>
</dbReference>
<proteinExistence type="predicted"/>
<organism evidence="1 2">
    <name type="scientific">Leucogyrophana mollusca</name>
    <dbReference type="NCBI Taxonomy" id="85980"/>
    <lineage>
        <taxon>Eukaryota</taxon>
        <taxon>Fungi</taxon>
        <taxon>Dikarya</taxon>
        <taxon>Basidiomycota</taxon>
        <taxon>Agaricomycotina</taxon>
        <taxon>Agaricomycetes</taxon>
        <taxon>Agaricomycetidae</taxon>
        <taxon>Boletales</taxon>
        <taxon>Boletales incertae sedis</taxon>
        <taxon>Leucogyrophana</taxon>
    </lineage>
</organism>
<dbReference type="EMBL" id="MU266542">
    <property type="protein sequence ID" value="KAH7921118.1"/>
    <property type="molecule type" value="Genomic_DNA"/>
</dbReference>
<gene>
    <name evidence="1" type="ORF">BV22DRAFT_754317</name>
</gene>
<evidence type="ECO:0000313" key="1">
    <source>
        <dbReference type="EMBL" id="KAH7921118.1"/>
    </source>
</evidence>
<keyword evidence="2" id="KW-1185">Reference proteome</keyword>
<evidence type="ECO:0000313" key="2">
    <source>
        <dbReference type="Proteomes" id="UP000790709"/>
    </source>
</evidence>
<accession>A0ACB8B893</accession>
<protein>
    <submittedName>
        <fullName evidence="1">Uncharacterized protein</fullName>
    </submittedName>
</protein>
<sequence length="246" mass="27444">MLMSRFVAYKHAGILHRDVSVGDIALRADAARGPPIDRDLYKPLDTASRRVGRLPRIGTWQFMAAASLRNSQKPHELQDDLEFFLHVLTWTAIQRCPSTLSASERSIYLRLTFEQTIETTHGVAGGLHKRLVLAAGRYLPECPGGEDFQFSASSPLLGLLEAFSGGFAARYQIPPTAAAREKFERQKVQALADNNTMWLEYLADHPVEAYDRAQRALSTSDWVLSTLRAYAEGEHGAWATDDATQR</sequence>
<reference evidence="1" key="1">
    <citation type="journal article" date="2021" name="New Phytol.">
        <title>Evolutionary innovations through gain and loss of genes in the ectomycorrhizal Boletales.</title>
        <authorList>
            <person name="Wu G."/>
            <person name="Miyauchi S."/>
            <person name="Morin E."/>
            <person name="Kuo A."/>
            <person name="Drula E."/>
            <person name="Varga T."/>
            <person name="Kohler A."/>
            <person name="Feng B."/>
            <person name="Cao Y."/>
            <person name="Lipzen A."/>
            <person name="Daum C."/>
            <person name="Hundley H."/>
            <person name="Pangilinan J."/>
            <person name="Johnson J."/>
            <person name="Barry K."/>
            <person name="LaButti K."/>
            <person name="Ng V."/>
            <person name="Ahrendt S."/>
            <person name="Min B."/>
            <person name="Choi I.G."/>
            <person name="Park H."/>
            <person name="Plett J.M."/>
            <person name="Magnuson J."/>
            <person name="Spatafora J.W."/>
            <person name="Nagy L.G."/>
            <person name="Henrissat B."/>
            <person name="Grigoriev I.V."/>
            <person name="Yang Z.L."/>
            <person name="Xu J."/>
            <person name="Martin F.M."/>
        </authorList>
    </citation>
    <scope>NUCLEOTIDE SEQUENCE</scope>
    <source>
        <strain evidence="1">KUC20120723A-06</strain>
    </source>
</reference>